<dbReference type="Proteomes" id="UP000887572">
    <property type="component" value="Unplaced"/>
</dbReference>
<dbReference type="Gene3D" id="1.25.40.20">
    <property type="entry name" value="Ankyrin repeat-containing domain"/>
    <property type="match status" value="4"/>
</dbReference>
<organism evidence="4 5">
    <name type="scientific">Globodera rostochiensis</name>
    <name type="common">Golden nematode worm</name>
    <name type="synonym">Heterodera rostochiensis</name>
    <dbReference type="NCBI Taxonomy" id="31243"/>
    <lineage>
        <taxon>Eukaryota</taxon>
        <taxon>Metazoa</taxon>
        <taxon>Ecdysozoa</taxon>
        <taxon>Nematoda</taxon>
        <taxon>Chromadorea</taxon>
        <taxon>Rhabditida</taxon>
        <taxon>Tylenchina</taxon>
        <taxon>Tylenchomorpha</taxon>
        <taxon>Tylenchoidea</taxon>
        <taxon>Heteroderidae</taxon>
        <taxon>Heteroderinae</taxon>
        <taxon>Globodera</taxon>
    </lineage>
</organism>
<dbReference type="PANTHER" id="PTHR24198:SF165">
    <property type="entry name" value="ANKYRIN REPEAT-CONTAINING PROTEIN-RELATED"/>
    <property type="match status" value="1"/>
</dbReference>
<keyword evidence="1" id="KW-0677">Repeat</keyword>
<evidence type="ECO:0000256" key="3">
    <source>
        <dbReference type="PROSITE-ProRule" id="PRU00023"/>
    </source>
</evidence>
<dbReference type="SMART" id="SM00248">
    <property type="entry name" value="ANK"/>
    <property type="match status" value="11"/>
</dbReference>
<dbReference type="Pfam" id="PF12796">
    <property type="entry name" value="Ank_2"/>
    <property type="match status" value="4"/>
</dbReference>
<evidence type="ECO:0000313" key="5">
    <source>
        <dbReference type="WBParaSite" id="Gr19_v10_g197.t1"/>
    </source>
</evidence>
<dbReference type="InterPro" id="IPR036770">
    <property type="entry name" value="Ankyrin_rpt-contain_sf"/>
</dbReference>
<keyword evidence="2 3" id="KW-0040">ANK repeat</keyword>
<reference evidence="5" key="1">
    <citation type="submission" date="2022-11" db="UniProtKB">
        <authorList>
            <consortium name="WormBaseParasite"/>
        </authorList>
    </citation>
    <scope>IDENTIFICATION</scope>
</reference>
<accession>A0A914HKI0</accession>
<dbReference type="WBParaSite" id="Gr19_v10_g197.t1">
    <property type="protein sequence ID" value="Gr19_v10_g197.t1"/>
    <property type="gene ID" value="Gr19_v10_g197"/>
</dbReference>
<protein>
    <submittedName>
        <fullName evidence="5">Uncharacterized protein</fullName>
    </submittedName>
</protein>
<dbReference type="AlphaFoldDB" id="A0A914HKI0"/>
<evidence type="ECO:0000313" key="4">
    <source>
        <dbReference type="Proteomes" id="UP000887572"/>
    </source>
</evidence>
<proteinExistence type="predicted"/>
<keyword evidence="4" id="KW-1185">Reference proteome</keyword>
<dbReference type="PROSITE" id="PS50088">
    <property type="entry name" value="ANK_REPEAT"/>
    <property type="match status" value="3"/>
</dbReference>
<dbReference type="PROSITE" id="PS50297">
    <property type="entry name" value="ANK_REP_REGION"/>
    <property type="match status" value="3"/>
</dbReference>
<feature type="repeat" description="ANK" evidence="3">
    <location>
        <begin position="353"/>
        <end position="385"/>
    </location>
</feature>
<sequence>MKLTADFERGQHAALLRRGRPNIVLAKACFCEAIAERILEGESPANLHKWAFHEQPPKFLKSFLRSFAHSAVAASGNARAAIVHAPPPLGPFSQSATQIWPVASGDRPGGAAAGQQYGHHSFDSLERSAAEMAENGCAHSVLFGTILGSDRTGYLTLLQNWGILLSAVRDSRGQCLMHWAVQRQSTECMLELFALQRGGGAAREWVLARDNRGITPVHLAAAQDSARVLNMLLAELGLADLPSAATDQDGMNPLHHAAAAGSASCCEQLLSEQWELPVDVRDAHGRTPLHHAAWSKFAANVFRLLANKKHIAVSARDERGWTPLHTAVVANNEAVLRVLLHELRVDPQIFDNESRTPLHYAALHDRTELARLLIEYGASNDTRDRSNVTPAHYAAQWATYETLRTILNSTTTQTAQIEGVQRGRNNKCDAVVFGLSGDRRNQQLNEWAAPQPLDNEGRTPFMWAVIAQNQSVVQQMLVDKNIGAAGRLITGRDVFKRTPLHLAALVGNLELCKLLVNEGHLNVNDGDMHGATPEHLAAGQGNSEVVLWFGYIRGGHVKPPMDLIDRTPFLYACLGGQANTVEAMLRSLHVDPSHVDSLGCSALHCAVISGSLHCVRALVESKSGSFDLFLEDKECRTGLDIAKEQQLAQIAHYLEAKMAIN</sequence>
<dbReference type="InterPro" id="IPR002110">
    <property type="entry name" value="Ankyrin_rpt"/>
</dbReference>
<dbReference type="Pfam" id="PF13606">
    <property type="entry name" value="Ank_3"/>
    <property type="match status" value="1"/>
</dbReference>
<dbReference type="PANTHER" id="PTHR24198">
    <property type="entry name" value="ANKYRIN REPEAT AND PROTEIN KINASE DOMAIN-CONTAINING PROTEIN"/>
    <property type="match status" value="1"/>
</dbReference>
<evidence type="ECO:0000256" key="2">
    <source>
        <dbReference type="ARBA" id="ARBA00023043"/>
    </source>
</evidence>
<feature type="repeat" description="ANK" evidence="3">
    <location>
        <begin position="495"/>
        <end position="519"/>
    </location>
</feature>
<dbReference type="SUPFAM" id="SSF48403">
    <property type="entry name" value="Ankyrin repeat"/>
    <property type="match status" value="1"/>
</dbReference>
<feature type="repeat" description="ANK" evidence="3">
    <location>
        <begin position="319"/>
        <end position="340"/>
    </location>
</feature>
<evidence type="ECO:0000256" key="1">
    <source>
        <dbReference type="ARBA" id="ARBA00022737"/>
    </source>
</evidence>
<name>A0A914HKI0_GLORO</name>